<feature type="transmembrane region" description="Helical" evidence="14">
    <location>
        <begin position="290"/>
        <end position="308"/>
    </location>
</feature>
<name>A0A218UYV1_9PASE</name>
<dbReference type="InterPro" id="IPR000276">
    <property type="entry name" value="GPCR_Rhodpsn"/>
</dbReference>
<dbReference type="Proteomes" id="UP000197619">
    <property type="component" value="Unassembled WGS sequence"/>
</dbReference>
<keyword evidence="5 14" id="KW-1133">Transmembrane helix</keyword>
<dbReference type="SUPFAM" id="SSF81321">
    <property type="entry name" value="Family A G protein-coupled receptor-like"/>
    <property type="match status" value="1"/>
</dbReference>
<keyword evidence="6 12" id="KW-0297">G-protein coupled receptor</keyword>
<evidence type="ECO:0000256" key="7">
    <source>
        <dbReference type="ARBA" id="ARBA00023136"/>
    </source>
</evidence>
<dbReference type="PRINTS" id="PR01563">
    <property type="entry name" value="G2ARECEPTOR"/>
</dbReference>
<dbReference type="GO" id="GO:0005886">
    <property type="term" value="C:plasma membrane"/>
    <property type="evidence" value="ECO:0007669"/>
    <property type="project" value="UniProtKB-SubCell"/>
</dbReference>
<feature type="transmembrane region" description="Helical" evidence="14">
    <location>
        <begin position="417"/>
        <end position="442"/>
    </location>
</feature>
<feature type="transmembrane region" description="Helical" evidence="14">
    <location>
        <begin position="204"/>
        <end position="228"/>
    </location>
</feature>
<dbReference type="STRING" id="299123.ENSLSDP00000016919"/>
<dbReference type="GO" id="GO:0000082">
    <property type="term" value="P:G1/S transition of mitotic cell cycle"/>
    <property type="evidence" value="ECO:0007669"/>
    <property type="project" value="TreeGrafter"/>
</dbReference>
<feature type="compositionally biased region" description="Basic and acidic residues" evidence="13">
    <location>
        <begin position="470"/>
        <end position="496"/>
    </location>
</feature>
<feature type="transmembrane region" description="Helical" evidence="14">
    <location>
        <begin position="374"/>
        <end position="405"/>
    </location>
</feature>
<dbReference type="PANTHER" id="PTHR24234">
    <property type="entry name" value="LYSOPHOSPHATIDIC ACID RECEPTOR 5/SPHINGOSYLPHOSPHORYLCHOLINE RECEPTOR"/>
    <property type="match status" value="1"/>
</dbReference>
<organism evidence="16 17">
    <name type="scientific">Lonchura striata</name>
    <name type="common">white-rumped munia</name>
    <dbReference type="NCBI Taxonomy" id="40157"/>
    <lineage>
        <taxon>Eukaryota</taxon>
        <taxon>Metazoa</taxon>
        <taxon>Chordata</taxon>
        <taxon>Craniata</taxon>
        <taxon>Vertebrata</taxon>
        <taxon>Euteleostomi</taxon>
        <taxon>Archelosauria</taxon>
        <taxon>Archosauria</taxon>
        <taxon>Dinosauria</taxon>
        <taxon>Saurischia</taxon>
        <taxon>Theropoda</taxon>
        <taxon>Coelurosauria</taxon>
        <taxon>Aves</taxon>
        <taxon>Neognathae</taxon>
        <taxon>Neoaves</taxon>
        <taxon>Telluraves</taxon>
        <taxon>Australaves</taxon>
        <taxon>Passeriformes</taxon>
        <taxon>Passeroidea</taxon>
        <taxon>Estrildidae</taxon>
        <taxon>Estrildinae</taxon>
        <taxon>Lonchura</taxon>
    </lineage>
</organism>
<dbReference type="Gene3D" id="1.20.1070.10">
    <property type="entry name" value="Rhodopsin 7-helix transmembrane proteins"/>
    <property type="match status" value="1"/>
</dbReference>
<keyword evidence="7 14" id="KW-0472">Membrane</keyword>
<comment type="subcellular location">
    <subcellularLocation>
        <location evidence="1">Cell membrane</location>
        <topology evidence="1">Multi-pass membrane protein</topology>
    </subcellularLocation>
</comment>
<dbReference type="FunFam" id="1.20.1070.10:FF:000065">
    <property type="entry name" value="G-protein coupled receptor 4"/>
    <property type="match status" value="1"/>
</dbReference>
<proteinExistence type="inferred from homology"/>
<comment type="similarity">
    <text evidence="2 12">Belongs to the G-protein coupled receptor 1 family.</text>
</comment>
<evidence type="ECO:0000259" key="15">
    <source>
        <dbReference type="PROSITE" id="PS50262"/>
    </source>
</evidence>
<dbReference type="GO" id="GO:0004930">
    <property type="term" value="F:G protein-coupled receptor activity"/>
    <property type="evidence" value="ECO:0007669"/>
    <property type="project" value="UniProtKB-KW"/>
</dbReference>
<evidence type="ECO:0000256" key="13">
    <source>
        <dbReference type="SAM" id="MobiDB-lite"/>
    </source>
</evidence>
<feature type="region of interest" description="Disordered" evidence="13">
    <location>
        <begin position="466"/>
        <end position="515"/>
    </location>
</feature>
<protein>
    <submittedName>
        <fullName evidence="16">G-protein coupled receptor 132</fullName>
    </submittedName>
</protein>
<keyword evidence="3" id="KW-1003">Cell membrane</keyword>
<comment type="caution">
    <text evidence="16">The sequence shown here is derived from an EMBL/GenBank/DDBJ whole genome shotgun (WGS) entry which is preliminary data.</text>
</comment>
<dbReference type="Pfam" id="PF00001">
    <property type="entry name" value="7tm_1"/>
    <property type="match status" value="1"/>
</dbReference>
<keyword evidence="4 12" id="KW-0812">Transmembrane</keyword>
<evidence type="ECO:0000256" key="6">
    <source>
        <dbReference type="ARBA" id="ARBA00023040"/>
    </source>
</evidence>
<evidence type="ECO:0000256" key="10">
    <source>
        <dbReference type="ARBA" id="ARBA00023180"/>
    </source>
</evidence>
<sequence length="515" mass="58098">MSRPCIRLQVEKGEADDLTFPPFIGSCWSQPSLFSNIPACSFGNPEQCPSTCMCLVPNLLAFGCASASLSTLMQERGMEITTLILFLYNFVVPAQASIRGGNLSAGLENRVEASEALNWGWMQWPGEEVSSLDRAESLEKEIPTGKRIMERCLHENCNSTCPELPYQESQTFLVAVYSIVVAIGLPANCLTSLLTFVQIQRNKVIAVYIFSLSLCDLMYLSTLPLWIIYVQNGHKWTMGDTACRITGFIFFCNIYISILLLCCISVDRYVALVYSVESRGRREQKQATKIVCFLFAVVAGIHTPVFYMEDKQNCTEAKTCFETVPLDILLASFSFARFLFGFAIPFTILIFTNYKIFQAIKRSSSLTCHQKAKVKYVAIAIIVIFLICFAPYHVVLIIRAIYFMFHQDCPCPFENKIYSVFTVFLCLGTANGVADPILYVLVSENVRKDCYRSLRRWRWTSSKLNSSTDHNTDNRKLEMPKESEEGGQRKENKEITDSSDIQKACTNGRDQESGS</sequence>
<evidence type="ECO:0000256" key="14">
    <source>
        <dbReference type="SAM" id="Phobius"/>
    </source>
</evidence>
<evidence type="ECO:0000256" key="2">
    <source>
        <dbReference type="ARBA" id="ARBA00010663"/>
    </source>
</evidence>
<evidence type="ECO:0000256" key="12">
    <source>
        <dbReference type="RuleBase" id="RU000688"/>
    </source>
</evidence>
<feature type="transmembrane region" description="Helical" evidence="14">
    <location>
        <begin position="172"/>
        <end position="197"/>
    </location>
</feature>
<evidence type="ECO:0000256" key="4">
    <source>
        <dbReference type="ARBA" id="ARBA00022692"/>
    </source>
</evidence>
<evidence type="ECO:0000256" key="3">
    <source>
        <dbReference type="ARBA" id="ARBA00022475"/>
    </source>
</evidence>
<evidence type="ECO:0000313" key="16">
    <source>
        <dbReference type="EMBL" id="OWK58806.1"/>
    </source>
</evidence>
<evidence type="ECO:0000256" key="5">
    <source>
        <dbReference type="ARBA" id="ARBA00022989"/>
    </source>
</evidence>
<feature type="transmembrane region" description="Helical" evidence="14">
    <location>
        <begin position="248"/>
        <end position="270"/>
    </location>
</feature>
<dbReference type="PROSITE" id="PS00237">
    <property type="entry name" value="G_PROTEIN_RECEP_F1_1"/>
    <property type="match status" value="1"/>
</dbReference>
<evidence type="ECO:0000256" key="9">
    <source>
        <dbReference type="ARBA" id="ARBA00023170"/>
    </source>
</evidence>
<dbReference type="GO" id="GO:0010972">
    <property type="term" value="P:negative regulation of G2/M transition of mitotic cell cycle"/>
    <property type="evidence" value="ECO:0007669"/>
    <property type="project" value="TreeGrafter"/>
</dbReference>
<dbReference type="InterPro" id="IPR017452">
    <property type="entry name" value="GPCR_Rhodpsn_7TM"/>
</dbReference>
<feature type="domain" description="G-protein coupled receptors family 1 profile" evidence="15">
    <location>
        <begin position="187"/>
        <end position="439"/>
    </location>
</feature>
<dbReference type="PANTHER" id="PTHR24234:SF7">
    <property type="entry name" value="G-PROTEIN COUPLED RECEPTOR 132-RELATED"/>
    <property type="match status" value="1"/>
</dbReference>
<keyword evidence="11 12" id="KW-0807">Transducer</keyword>
<dbReference type="PRINTS" id="PR00237">
    <property type="entry name" value="GPCRRHODOPSN"/>
</dbReference>
<keyword evidence="9 12" id="KW-0675">Receptor</keyword>
<dbReference type="InterPro" id="IPR005388">
    <property type="entry name" value="G2A_lysphc_rcpt"/>
</dbReference>
<gene>
    <name evidence="16" type="primary">GPR132</name>
    <name evidence="16" type="ORF">RLOC_00005065</name>
</gene>
<reference evidence="16 17" key="1">
    <citation type="submission" date="2017-05" db="EMBL/GenBank/DDBJ databases">
        <title>Genome of assembly of the Bengalese finch, Lonchura striata domestica.</title>
        <authorList>
            <person name="Colquitt B.M."/>
            <person name="Brainard M.S."/>
        </authorList>
    </citation>
    <scope>NUCLEOTIDE SEQUENCE [LARGE SCALE GENOMIC DNA]</scope>
    <source>
        <strain evidence="16">White83orange57</strain>
    </source>
</reference>
<feature type="transmembrane region" description="Helical" evidence="14">
    <location>
        <begin position="328"/>
        <end position="354"/>
    </location>
</feature>
<accession>A0A218UYV1</accession>
<dbReference type="EMBL" id="MUZQ01000091">
    <property type="protein sequence ID" value="OWK58806.1"/>
    <property type="molecule type" value="Genomic_DNA"/>
</dbReference>
<keyword evidence="10" id="KW-0325">Glycoprotein</keyword>
<evidence type="ECO:0000256" key="1">
    <source>
        <dbReference type="ARBA" id="ARBA00004651"/>
    </source>
</evidence>
<dbReference type="AlphaFoldDB" id="A0A218UYV1"/>
<evidence type="ECO:0000256" key="8">
    <source>
        <dbReference type="ARBA" id="ARBA00023157"/>
    </source>
</evidence>
<evidence type="ECO:0000256" key="11">
    <source>
        <dbReference type="ARBA" id="ARBA00023224"/>
    </source>
</evidence>
<evidence type="ECO:0000313" key="17">
    <source>
        <dbReference type="Proteomes" id="UP000197619"/>
    </source>
</evidence>
<keyword evidence="17" id="KW-1185">Reference proteome</keyword>
<keyword evidence="8" id="KW-1015">Disulfide bond</keyword>
<dbReference type="PROSITE" id="PS50262">
    <property type="entry name" value="G_PROTEIN_RECEP_F1_2"/>
    <property type="match status" value="1"/>
</dbReference>